<accession>A0A9W6SSL2</accession>
<evidence type="ECO:0000256" key="5">
    <source>
        <dbReference type="SAM" id="SignalP"/>
    </source>
</evidence>
<comment type="caution">
    <text evidence="8">The sequence shown here is derived from an EMBL/GenBank/DDBJ whole genome shotgun (WGS) entry which is preliminary data.</text>
</comment>
<dbReference type="InterPro" id="IPR029058">
    <property type="entry name" value="AB_hydrolase_fold"/>
</dbReference>
<dbReference type="EMBL" id="BSTX01000003">
    <property type="protein sequence ID" value="GLZ79991.1"/>
    <property type="molecule type" value="Genomic_DNA"/>
</dbReference>
<feature type="domain" description="Peptidase S33 tripeptidyl aminopeptidase-like C-terminal" evidence="7">
    <location>
        <begin position="440"/>
        <end position="522"/>
    </location>
</feature>
<evidence type="ECO:0000313" key="9">
    <source>
        <dbReference type="Proteomes" id="UP001165079"/>
    </source>
</evidence>
<dbReference type="InterPro" id="IPR013595">
    <property type="entry name" value="Pept_S33_TAP-like_C"/>
</dbReference>
<dbReference type="Gene3D" id="3.40.50.1820">
    <property type="entry name" value="alpha/beta hydrolase"/>
    <property type="match status" value="1"/>
</dbReference>
<keyword evidence="8" id="KW-0645">Protease</keyword>
<dbReference type="PROSITE" id="PS51318">
    <property type="entry name" value="TAT"/>
    <property type="match status" value="1"/>
</dbReference>
<evidence type="ECO:0000256" key="2">
    <source>
        <dbReference type="ARBA" id="ARBA00022729"/>
    </source>
</evidence>
<feature type="chain" id="PRO_5040854462" evidence="5">
    <location>
        <begin position="29"/>
        <end position="562"/>
    </location>
</feature>
<feature type="signal peptide" evidence="5">
    <location>
        <begin position="1"/>
        <end position="28"/>
    </location>
</feature>
<dbReference type="GO" id="GO:0004177">
    <property type="term" value="F:aminopeptidase activity"/>
    <property type="evidence" value="ECO:0007669"/>
    <property type="project" value="UniProtKB-KW"/>
</dbReference>
<protein>
    <submittedName>
        <fullName evidence="8">Tripeptidyl aminopeptidase</fullName>
    </submittedName>
</protein>
<dbReference type="InterPro" id="IPR006311">
    <property type="entry name" value="TAT_signal"/>
</dbReference>
<feature type="region of interest" description="Disordered" evidence="4">
    <location>
        <begin position="526"/>
        <end position="562"/>
    </location>
</feature>
<dbReference type="PANTHER" id="PTHR43248:SF29">
    <property type="entry name" value="TRIPEPTIDYL AMINOPEPTIDASE"/>
    <property type="match status" value="1"/>
</dbReference>
<dbReference type="InterPro" id="IPR000073">
    <property type="entry name" value="AB_hydrolase_1"/>
</dbReference>
<organism evidence="8 9">
    <name type="scientific">Actinorhabdospora filicis</name>
    <dbReference type="NCBI Taxonomy" id="1785913"/>
    <lineage>
        <taxon>Bacteria</taxon>
        <taxon>Bacillati</taxon>
        <taxon>Actinomycetota</taxon>
        <taxon>Actinomycetes</taxon>
        <taxon>Micromonosporales</taxon>
        <taxon>Micromonosporaceae</taxon>
        <taxon>Actinorhabdospora</taxon>
    </lineage>
</organism>
<evidence type="ECO:0000313" key="8">
    <source>
        <dbReference type="EMBL" id="GLZ79991.1"/>
    </source>
</evidence>
<evidence type="ECO:0000256" key="3">
    <source>
        <dbReference type="ARBA" id="ARBA00022801"/>
    </source>
</evidence>
<evidence type="ECO:0000259" key="7">
    <source>
        <dbReference type="Pfam" id="PF08386"/>
    </source>
</evidence>
<keyword evidence="2 5" id="KW-0732">Signal</keyword>
<keyword evidence="9" id="KW-1185">Reference proteome</keyword>
<feature type="domain" description="AB hydrolase-1" evidence="6">
    <location>
        <begin position="123"/>
        <end position="272"/>
    </location>
</feature>
<dbReference type="Proteomes" id="UP001165079">
    <property type="component" value="Unassembled WGS sequence"/>
</dbReference>
<reference evidence="8" key="1">
    <citation type="submission" date="2023-03" db="EMBL/GenBank/DDBJ databases">
        <title>Actinorhabdospora filicis NBRC 111898.</title>
        <authorList>
            <person name="Ichikawa N."/>
            <person name="Sato H."/>
            <person name="Tonouchi N."/>
        </authorList>
    </citation>
    <scope>NUCLEOTIDE SEQUENCE</scope>
    <source>
        <strain evidence="8">NBRC 111898</strain>
    </source>
</reference>
<keyword evidence="8" id="KW-0031">Aminopeptidase</keyword>
<evidence type="ECO:0000256" key="4">
    <source>
        <dbReference type="SAM" id="MobiDB-lite"/>
    </source>
</evidence>
<proteinExistence type="inferred from homology"/>
<feature type="compositionally biased region" description="Polar residues" evidence="4">
    <location>
        <begin position="539"/>
        <end position="551"/>
    </location>
</feature>
<name>A0A9W6SSL2_9ACTN</name>
<dbReference type="AlphaFoldDB" id="A0A9W6SSL2"/>
<evidence type="ECO:0000259" key="6">
    <source>
        <dbReference type="Pfam" id="PF00561"/>
    </source>
</evidence>
<evidence type="ECO:0000256" key="1">
    <source>
        <dbReference type="ARBA" id="ARBA00010088"/>
    </source>
</evidence>
<sequence>MVGMMRRSILAAATGVLVAAALIQPAAAADPSTDGYSIDGNSGTDGTGGVAWAPCPQYSDEVLAHLGLREEDYPKFRQLWARTECGTVQVPLDYKNPRGQKITVAITRLKARDRKHRQGVLSMNPGGPGGSGYMMPQEMYLRGGEDGLAARLNERYDLIGFDPRGVGYSTSYDCPDNGPGGPGGGPITEAVARQAYEELKAANKACSESNPSFLRQLTTTNVARDLDRVRAALGERKMNFFGVSWGTWLGVQYRNEFPERVANMWVDSTAIPEMRLDVFGATRSKATYDDFTRMAQWLAERDAEYGFGDTRDEVIAAIAALKADYDAHPRNFVEIPEPLDGFVIGISGTQPAPVWPVASRVLRDLRDVTGEHAPPSLLEVWGGGGGPQGPPPAGMPRMNNRTMNQAVMCNEDMGSRDFETSWAAYQKRLVDEPVTGFLSMPIPGCAGWTLDPQPVRLRHSNASLVMSGHRYEAVSPYQWTPAMRAEVGGSIVSVNDDVHGSAAMTADCSALIASYFERGRLSGRTCEGEGPLPREDSVESFSVGQSFSEGQSFVEGRSFSLR</sequence>
<dbReference type="Pfam" id="PF00561">
    <property type="entry name" value="Abhydrolase_1"/>
    <property type="match status" value="1"/>
</dbReference>
<dbReference type="SUPFAM" id="SSF53474">
    <property type="entry name" value="alpha/beta-Hydrolases"/>
    <property type="match status" value="1"/>
</dbReference>
<comment type="similarity">
    <text evidence="1">Belongs to the peptidase S33 family.</text>
</comment>
<dbReference type="InterPro" id="IPR051601">
    <property type="entry name" value="Serine_prot/Carboxylest_S33"/>
</dbReference>
<dbReference type="PANTHER" id="PTHR43248">
    <property type="entry name" value="2-SUCCINYL-6-HYDROXY-2,4-CYCLOHEXADIENE-1-CARBOXYLATE SYNTHASE"/>
    <property type="match status" value="1"/>
</dbReference>
<gene>
    <name evidence="8" type="primary">tap</name>
    <name evidence="8" type="ORF">Afil01_47980</name>
</gene>
<dbReference type="Pfam" id="PF08386">
    <property type="entry name" value="Abhydrolase_4"/>
    <property type="match status" value="1"/>
</dbReference>
<keyword evidence="3" id="KW-0378">Hydrolase</keyword>